<feature type="signal peptide" evidence="1">
    <location>
        <begin position="1"/>
        <end position="22"/>
    </location>
</feature>
<comment type="caution">
    <text evidence="2">The sequence shown here is derived from an EMBL/GenBank/DDBJ whole genome shotgun (WGS) entry which is preliminary data.</text>
</comment>
<dbReference type="AlphaFoldDB" id="A0A9X9X4R4"/>
<dbReference type="RefSeq" id="WP_211864807.1">
    <property type="nucleotide sequence ID" value="NZ_JAAEDM010000150.1"/>
</dbReference>
<dbReference type="EMBL" id="JAAEDM010000150">
    <property type="protein sequence ID" value="MBR0674393.1"/>
    <property type="molecule type" value="Genomic_DNA"/>
</dbReference>
<feature type="chain" id="PRO_5040913975" description="BcpO-related WXXGXW repeat protein" evidence="1">
    <location>
        <begin position="23"/>
        <end position="86"/>
    </location>
</feature>
<dbReference type="Proteomes" id="UP001138751">
    <property type="component" value="Unassembled WGS sequence"/>
</dbReference>
<protein>
    <recommendedName>
        <fullName evidence="4">BcpO-related WXXGXW repeat protein</fullName>
    </recommendedName>
</protein>
<name>A0A9X9X4R4_9PROT</name>
<organism evidence="2 3">
    <name type="scientific">Neoroseomonas soli</name>
    <dbReference type="NCBI Taxonomy" id="1081025"/>
    <lineage>
        <taxon>Bacteria</taxon>
        <taxon>Pseudomonadati</taxon>
        <taxon>Pseudomonadota</taxon>
        <taxon>Alphaproteobacteria</taxon>
        <taxon>Acetobacterales</taxon>
        <taxon>Acetobacteraceae</taxon>
        <taxon>Neoroseomonas</taxon>
    </lineage>
</organism>
<evidence type="ECO:0000256" key="1">
    <source>
        <dbReference type="SAM" id="SignalP"/>
    </source>
</evidence>
<proteinExistence type="predicted"/>
<keyword evidence="3" id="KW-1185">Reference proteome</keyword>
<keyword evidence="1" id="KW-0732">Signal</keyword>
<gene>
    <name evidence="2" type="ORF">GXW76_24725</name>
</gene>
<evidence type="ECO:0008006" key="4">
    <source>
        <dbReference type="Google" id="ProtNLM"/>
    </source>
</evidence>
<reference evidence="2" key="1">
    <citation type="submission" date="2020-01" db="EMBL/GenBank/DDBJ databases">
        <authorList>
            <person name="Rat A."/>
        </authorList>
    </citation>
    <scope>NUCLEOTIDE SEQUENCE</scope>
    <source>
        <strain evidence="2">LMG 31231</strain>
    </source>
</reference>
<accession>A0A9X9X4R4</accession>
<evidence type="ECO:0000313" key="2">
    <source>
        <dbReference type="EMBL" id="MBR0674393.1"/>
    </source>
</evidence>
<reference evidence="2" key="2">
    <citation type="journal article" date="2021" name="Syst. Appl. Microbiol.">
        <title>Roseomonas hellenica sp. nov., isolated from roots of wild-growing Alkanna tinctoria.</title>
        <authorList>
            <person name="Rat A."/>
            <person name="Naranjo H.D."/>
            <person name="Lebbe L."/>
            <person name="Cnockaert M."/>
            <person name="Krigas N."/>
            <person name="Grigoriadou K."/>
            <person name="Maloupa E."/>
            <person name="Willems A."/>
        </authorList>
    </citation>
    <scope>NUCLEOTIDE SEQUENCE</scope>
    <source>
        <strain evidence="2">LMG 31231</strain>
    </source>
</reference>
<evidence type="ECO:0000313" key="3">
    <source>
        <dbReference type="Proteomes" id="UP001138751"/>
    </source>
</evidence>
<sequence>MRRLLPLAALVVATLSAAPALAWEQRPHGYGWRPAPSWQHPAYRHHGWHRPWRPPHQAWRGDWRDHRPRSDRYADRDDRWGYARRW</sequence>